<sequence>MNNHSTHVHGKRPEKRDLSTSSIDLEVESKNNKISDSDIMHTCNSQIINHIQLSEADLECISQKMHALFKADLEDMVRSVVQAFISQVITGINASLNDKIASLTQDYSHLKNQVAELLFQADRAEQYSRRNCLRITGIPEVSDEDTDNIIVMILLLYQNYHHMNLV</sequence>
<dbReference type="EMBL" id="JAIWYP010000007">
    <property type="protein sequence ID" value="KAH3801538.1"/>
    <property type="molecule type" value="Genomic_DNA"/>
</dbReference>
<organism evidence="2 3">
    <name type="scientific">Dreissena polymorpha</name>
    <name type="common">Zebra mussel</name>
    <name type="synonym">Mytilus polymorpha</name>
    <dbReference type="NCBI Taxonomy" id="45954"/>
    <lineage>
        <taxon>Eukaryota</taxon>
        <taxon>Metazoa</taxon>
        <taxon>Spiralia</taxon>
        <taxon>Lophotrochozoa</taxon>
        <taxon>Mollusca</taxon>
        <taxon>Bivalvia</taxon>
        <taxon>Autobranchia</taxon>
        <taxon>Heteroconchia</taxon>
        <taxon>Euheterodonta</taxon>
        <taxon>Imparidentia</taxon>
        <taxon>Neoheterodontei</taxon>
        <taxon>Myida</taxon>
        <taxon>Dreissenoidea</taxon>
        <taxon>Dreissenidae</taxon>
        <taxon>Dreissena</taxon>
    </lineage>
</organism>
<evidence type="ECO:0000313" key="3">
    <source>
        <dbReference type="Proteomes" id="UP000828390"/>
    </source>
</evidence>
<dbReference type="AlphaFoldDB" id="A0A9D4FQR3"/>
<proteinExistence type="predicted"/>
<evidence type="ECO:0000256" key="1">
    <source>
        <dbReference type="SAM" id="MobiDB-lite"/>
    </source>
</evidence>
<accession>A0A9D4FQR3</accession>
<feature type="region of interest" description="Disordered" evidence="1">
    <location>
        <begin position="1"/>
        <end position="22"/>
    </location>
</feature>
<feature type="compositionally biased region" description="Basic residues" evidence="1">
    <location>
        <begin position="1"/>
        <end position="13"/>
    </location>
</feature>
<reference evidence="2" key="1">
    <citation type="journal article" date="2019" name="bioRxiv">
        <title>The Genome of the Zebra Mussel, Dreissena polymorpha: A Resource for Invasive Species Research.</title>
        <authorList>
            <person name="McCartney M.A."/>
            <person name="Auch B."/>
            <person name="Kono T."/>
            <person name="Mallez S."/>
            <person name="Zhang Y."/>
            <person name="Obille A."/>
            <person name="Becker A."/>
            <person name="Abrahante J.E."/>
            <person name="Garbe J."/>
            <person name="Badalamenti J.P."/>
            <person name="Herman A."/>
            <person name="Mangelson H."/>
            <person name="Liachko I."/>
            <person name="Sullivan S."/>
            <person name="Sone E.D."/>
            <person name="Koren S."/>
            <person name="Silverstein K.A.T."/>
            <person name="Beckman K.B."/>
            <person name="Gohl D.M."/>
        </authorList>
    </citation>
    <scope>NUCLEOTIDE SEQUENCE</scope>
    <source>
        <strain evidence="2">Duluth1</strain>
        <tissue evidence="2">Whole animal</tissue>
    </source>
</reference>
<evidence type="ECO:0000313" key="2">
    <source>
        <dbReference type="EMBL" id="KAH3801538.1"/>
    </source>
</evidence>
<protein>
    <submittedName>
        <fullName evidence="2">Uncharacterized protein</fullName>
    </submittedName>
</protein>
<keyword evidence="3" id="KW-1185">Reference proteome</keyword>
<comment type="caution">
    <text evidence="2">The sequence shown here is derived from an EMBL/GenBank/DDBJ whole genome shotgun (WGS) entry which is preliminary data.</text>
</comment>
<reference evidence="2" key="2">
    <citation type="submission" date="2020-11" db="EMBL/GenBank/DDBJ databases">
        <authorList>
            <person name="McCartney M.A."/>
            <person name="Auch B."/>
            <person name="Kono T."/>
            <person name="Mallez S."/>
            <person name="Becker A."/>
            <person name="Gohl D.M."/>
            <person name="Silverstein K.A.T."/>
            <person name="Koren S."/>
            <person name="Bechman K.B."/>
            <person name="Herman A."/>
            <person name="Abrahante J.E."/>
            <person name="Garbe J."/>
        </authorList>
    </citation>
    <scope>NUCLEOTIDE SEQUENCE</scope>
    <source>
        <strain evidence="2">Duluth1</strain>
        <tissue evidence="2">Whole animal</tissue>
    </source>
</reference>
<name>A0A9D4FQR3_DREPO</name>
<gene>
    <name evidence="2" type="ORF">DPMN_155191</name>
</gene>
<dbReference type="Proteomes" id="UP000828390">
    <property type="component" value="Unassembled WGS sequence"/>
</dbReference>